<comment type="caution">
    <text evidence="2">The sequence shown here is derived from an EMBL/GenBank/DDBJ whole genome shotgun (WGS) entry which is preliminary data.</text>
</comment>
<proteinExistence type="predicted"/>
<gene>
    <name evidence="2" type="ORF">BDN70DRAFT_919157</name>
</gene>
<name>A0A9P5Z7E7_9AGAR</name>
<evidence type="ECO:0000313" key="2">
    <source>
        <dbReference type="EMBL" id="KAF9482372.1"/>
    </source>
</evidence>
<dbReference type="EMBL" id="MU155166">
    <property type="protein sequence ID" value="KAF9482372.1"/>
    <property type="molecule type" value="Genomic_DNA"/>
</dbReference>
<organism evidence="2 3">
    <name type="scientific">Pholiota conissans</name>
    <dbReference type="NCBI Taxonomy" id="109636"/>
    <lineage>
        <taxon>Eukaryota</taxon>
        <taxon>Fungi</taxon>
        <taxon>Dikarya</taxon>
        <taxon>Basidiomycota</taxon>
        <taxon>Agaricomycotina</taxon>
        <taxon>Agaricomycetes</taxon>
        <taxon>Agaricomycetidae</taxon>
        <taxon>Agaricales</taxon>
        <taxon>Agaricineae</taxon>
        <taxon>Strophariaceae</taxon>
        <taxon>Pholiota</taxon>
    </lineage>
</organism>
<dbReference type="Proteomes" id="UP000807469">
    <property type="component" value="Unassembled WGS sequence"/>
</dbReference>
<evidence type="ECO:0000313" key="3">
    <source>
        <dbReference type="Proteomes" id="UP000807469"/>
    </source>
</evidence>
<evidence type="ECO:0000256" key="1">
    <source>
        <dbReference type="SAM" id="MobiDB-lite"/>
    </source>
</evidence>
<protein>
    <submittedName>
        <fullName evidence="2">Uncharacterized protein</fullName>
    </submittedName>
</protein>
<keyword evidence="3" id="KW-1185">Reference proteome</keyword>
<dbReference type="AlphaFoldDB" id="A0A9P5Z7E7"/>
<accession>A0A9P5Z7E7</accession>
<dbReference type="OrthoDB" id="2891411at2759"/>
<reference evidence="2" key="1">
    <citation type="submission" date="2020-11" db="EMBL/GenBank/DDBJ databases">
        <authorList>
            <consortium name="DOE Joint Genome Institute"/>
            <person name="Ahrendt S."/>
            <person name="Riley R."/>
            <person name="Andreopoulos W."/>
            <person name="Labutti K."/>
            <person name="Pangilinan J."/>
            <person name="Ruiz-Duenas F.J."/>
            <person name="Barrasa J.M."/>
            <person name="Sanchez-Garcia M."/>
            <person name="Camarero S."/>
            <person name="Miyauchi S."/>
            <person name="Serrano A."/>
            <person name="Linde D."/>
            <person name="Babiker R."/>
            <person name="Drula E."/>
            <person name="Ayuso-Fernandez I."/>
            <person name="Pacheco R."/>
            <person name="Padilla G."/>
            <person name="Ferreira P."/>
            <person name="Barriuso J."/>
            <person name="Kellner H."/>
            <person name="Castanera R."/>
            <person name="Alfaro M."/>
            <person name="Ramirez L."/>
            <person name="Pisabarro A.G."/>
            <person name="Kuo A."/>
            <person name="Tritt A."/>
            <person name="Lipzen A."/>
            <person name="He G."/>
            <person name="Yan M."/>
            <person name="Ng V."/>
            <person name="Cullen D."/>
            <person name="Martin F."/>
            <person name="Rosso M.-N."/>
            <person name="Henrissat B."/>
            <person name="Hibbett D."/>
            <person name="Martinez A.T."/>
            <person name="Grigoriev I.V."/>
        </authorList>
    </citation>
    <scope>NUCLEOTIDE SEQUENCE</scope>
    <source>
        <strain evidence="2">CIRM-BRFM 674</strain>
    </source>
</reference>
<feature type="compositionally biased region" description="Polar residues" evidence="1">
    <location>
        <begin position="15"/>
        <end position="30"/>
    </location>
</feature>
<feature type="region of interest" description="Disordered" evidence="1">
    <location>
        <begin position="1"/>
        <end position="30"/>
    </location>
</feature>
<sequence>MASTRQLRSSKRRTTTQSWPISSKDQPSNTKGLPCLADELYLEILSHFPPFPLPINHKTRDIQPYGDRRLVLDALSQTCRALRRVSLRYRWQRIEVYSEMDLGKGPLPKVRHNSRGVSTCSKAYAEELVRQLEVVTVREPALAEFVDVLDIYVTDYSAKTIVPELARCMSLMPNLHTIQIYLEWKGIFGFDYAQLIPCGFHRYVYPQIRTACVSMNAFPILSRAPNVKALHVLKPNLRYTSGLLEYIKSITPSINILGAIPVSAGAGEKPFSYYVDKILLFRDLQDVKFKLGIIPSDADMEALSKMPSLRVLRLLIHLNHAFNQRLVEDWESRMKTTLFKASDSSDESSKQLIVTIA</sequence>